<reference evidence="3" key="1">
    <citation type="journal article" date="2019" name="Int. J. Syst. Evol. Microbiol.">
        <title>The Global Catalogue of Microorganisms (GCM) 10K type strain sequencing project: providing services to taxonomists for standard genome sequencing and annotation.</title>
        <authorList>
            <consortium name="The Broad Institute Genomics Platform"/>
            <consortium name="The Broad Institute Genome Sequencing Center for Infectious Disease"/>
            <person name="Wu L."/>
            <person name="Ma J."/>
        </authorList>
    </citation>
    <scope>NUCLEOTIDE SEQUENCE [LARGE SCALE GENOMIC DNA]</scope>
    <source>
        <strain evidence="3">DFY28</strain>
    </source>
</reference>
<evidence type="ECO:0000313" key="2">
    <source>
        <dbReference type="EMBL" id="MFD1782704.1"/>
    </source>
</evidence>
<protein>
    <submittedName>
        <fullName evidence="2">VOC family protein</fullName>
    </submittedName>
</protein>
<dbReference type="PROSITE" id="PS51819">
    <property type="entry name" value="VOC"/>
    <property type="match status" value="1"/>
</dbReference>
<dbReference type="Gene3D" id="3.10.180.10">
    <property type="entry name" value="2,3-Dihydroxybiphenyl 1,2-Dioxygenase, domain 1"/>
    <property type="match status" value="1"/>
</dbReference>
<dbReference type="SUPFAM" id="SSF54593">
    <property type="entry name" value="Glyoxalase/Bleomycin resistance protein/Dihydroxybiphenyl dioxygenase"/>
    <property type="match status" value="1"/>
</dbReference>
<name>A0ABW4MYA6_9CAUL</name>
<dbReference type="InterPro" id="IPR004360">
    <property type="entry name" value="Glyas_Fos-R_dOase_dom"/>
</dbReference>
<proteinExistence type="predicted"/>
<gene>
    <name evidence="2" type="ORF">ACFSC0_04805</name>
</gene>
<comment type="caution">
    <text evidence="2">The sequence shown here is derived from an EMBL/GenBank/DDBJ whole genome shotgun (WGS) entry which is preliminary data.</text>
</comment>
<evidence type="ECO:0000259" key="1">
    <source>
        <dbReference type="PROSITE" id="PS51819"/>
    </source>
</evidence>
<dbReference type="InterPro" id="IPR037523">
    <property type="entry name" value="VOC_core"/>
</dbReference>
<evidence type="ECO:0000313" key="3">
    <source>
        <dbReference type="Proteomes" id="UP001597237"/>
    </source>
</evidence>
<dbReference type="Pfam" id="PF00903">
    <property type="entry name" value="Glyoxalase"/>
    <property type="match status" value="1"/>
</dbReference>
<organism evidence="2 3">
    <name type="scientific">Phenylobacterium terrae</name>
    <dbReference type="NCBI Taxonomy" id="2665495"/>
    <lineage>
        <taxon>Bacteria</taxon>
        <taxon>Pseudomonadati</taxon>
        <taxon>Pseudomonadota</taxon>
        <taxon>Alphaproteobacteria</taxon>
        <taxon>Caulobacterales</taxon>
        <taxon>Caulobacteraceae</taxon>
        <taxon>Phenylobacterium</taxon>
    </lineage>
</organism>
<dbReference type="EMBL" id="JBHUEY010000001">
    <property type="protein sequence ID" value="MFD1782704.1"/>
    <property type="molecule type" value="Genomic_DNA"/>
</dbReference>
<dbReference type="RefSeq" id="WP_377282378.1">
    <property type="nucleotide sequence ID" value="NZ_JBHRSI010000006.1"/>
</dbReference>
<sequence length="228" mass="24986">MDLAKPQVDIGLSTNDLEPMLRFWQEEVRVPFDHLLKIRRGQDQHRHDVLGTVLKINHHAEPLPDAPPSGYRELIIARRGVASPQPMADPEGNRVRLVPPGTEGVTQIGVRVAVRDLAAHRRFYGEALGLPEEPSATGAAFRAGESLILLEESPDAPSDAGMRGRGWRYITFQVFKVDEVHAAVLAKGGREAMAPTTLGTTARISMVRDPDGNWIELSQRASIVGALD</sequence>
<accession>A0ABW4MYA6</accession>
<dbReference type="InterPro" id="IPR029068">
    <property type="entry name" value="Glyas_Bleomycin-R_OHBP_Dase"/>
</dbReference>
<feature type="domain" description="VOC" evidence="1">
    <location>
        <begin position="104"/>
        <end position="220"/>
    </location>
</feature>
<keyword evidence="3" id="KW-1185">Reference proteome</keyword>
<dbReference type="Proteomes" id="UP001597237">
    <property type="component" value="Unassembled WGS sequence"/>
</dbReference>